<evidence type="ECO:0000259" key="8">
    <source>
        <dbReference type="PROSITE" id="PS50893"/>
    </source>
</evidence>
<proteinExistence type="predicted"/>
<dbReference type="GO" id="GO:0005886">
    <property type="term" value="C:plasma membrane"/>
    <property type="evidence" value="ECO:0007669"/>
    <property type="project" value="UniProtKB-SubCell"/>
</dbReference>
<dbReference type="SUPFAM" id="SSF52540">
    <property type="entry name" value="P-loop containing nucleoside triphosphate hydrolases"/>
    <property type="match status" value="1"/>
</dbReference>
<name>A0A4R6DI16_9RHOO</name>
<comment type="caution">
    <text evidence="10">The sequence shown here is derived from an EMBL/GenBank/DDBJ whole genome shotgun (WGS) entry which is preliminary data.</text>
</comment>
<keyword evidence="10" id="KW-0067">ATP-binding</keyword>
<evidence type="ECO:0000259" key="9">
    <source>
        <dbReference type="PROSITE" id="PS50929"/>
    </source>
</evidence>
<dbReference type="InterPro" id="IPR011527">
    <property type="entry name" value="ABC1_TM_dom"/>
</dbReference>
<dbReference type="Gene3D" id="1.20.1560.10">
    <property type="entry name" value="ABC transporter type 1, transmembrane domain"/>
    <property type="match status" value="1"/>
</dbReference>
<feature type="domain" description="ABC transmembrane type-1" evidence="9">
    <location>
        <begin position="40"/>
        <end position="337"/>
    </location>
</feature>
<feature type="transmembrane region" description="Helical" evidence="7">
    <location>
        <begin position="160"/>
        <end position="181"/>
    </location>
</feature>
<feature type="transmembrane region" description="Helical" evidence="7">
    <location>
        <begin position="193"/>
        <end position="213"/>
    </location>
</feature>
<dbReference type="Gene3D" id="3.40.50.300">
    <property type="entry name" value="P-loop containing nucleotide triphosphate hydrolases"/>
    <property type="match status" value="1"/>
</dbReference>
<comment type="subcellular location">
    <subcellularLocation>
        <location evidence="1">Cell membrane</location>
        <topology evidence="1">Multi-pass membrane protein</topology>
    </subcellularLocation>
</comment>
<dbReference type="Proteomes" id="UP000295129">
    <property type="component" value="Unassembled WGS sequence"/>
</dbReference>
<dbReference type="EMBL" id="SNVV01000038">
    <property type="protein sequence ID" value="TDN43769.1"/>
    <property type="molecule type" value="Genomic_DNA"/>
</dbReference>
<dbReference type="GO" id="GO:0005524">
    <property type="term" value="F:ATP binding"/>
    <property type="evidence" value="ECO:0007669"/>
    <property type="project" value="UniProtKB-KW"/>
</dbReference>
<reference evidence="10 11" key="1">
    <citation type="submission" date="2019-03" db="EMBL/GenBank/DDBJ databases">
        <title>Genomic Encyclopedia of Type Strains, Phase IV (KMG-IV): sequencing the most valuable type-strain genomes for metagenomic binning, comparative biology and taxonomic classification.</title>
        <authorList>
            <person name="Goeker M."/>
        </authorList>
    </citation>
    <scope>NUCLEOTIDE SEQUENCE [LARGE SCALE GENOMIC DNA]</scope>
    <source>
        <strain evidence="10 11">DSM 12121</strain>
    </source>
</reference>
<feature type="transmembrane region" description="Helical" evidence="7">
    <location>
        <begin position="273"/>
        <end position="296"/>
    </location>
</feature>
<evidence type="ECO:0000256" key="3">
    <source>
        <dbReference type="ARBA" id="ARBA00022692"/>
    </source>
</evidence>
<evidence type="ECO:0000313" key="10">
    <source>
        <dbReference type="EMBL" id="TDN43769.1"/>
    </source>
</evidence>
<dbReference type="InterPro" id="IPR050835">
    <property type="entry name" value="ABC_transporter_sub-D"/>
</dbReference>
<organism evidence="10 11">
    <name type="scientific">Azoarcus indigens</name>
    <dbReference type="NCBI Taxonomy" id="29545"/>
    <lineage>
        <taxon>Bacteria</taxon>
        <taxon>Pseudomonadati</taxon>
        <taxon>Pseudomonadota</taxon>
        <taxon>Betaproteobacteria</taxon>
        <taxon>Rhodocyclales</taxon>
        <taxon>Zoogloeaceae</taxon>
        <taxon>Azoarcus</taxon>
    </lineage>
</organism>
<dbReference type="PANTHER" id="PTHR11384">
    <property type="entry name" value="ATP-BINDING CASSETTE, SUB-FAMILY D MEMBER"/>
    <property type="match status" value="1"/>
</dbReference>
<keyword evidence="2" id="KW-0813">Transport</keyword>
<protein>
    <submittedName>
        <fullName evidence="10">Putative ATP-binding cassette transporter</fullName>
    </submittedName>
</protein>
<dbReference type="PROSITE" id="PS50893">
    <property type="entry name" value="ABC_TRANSPORTER_2"/>
    <property type="match status" value="1"/>
</dbReference>
<dbReference type="RefSeq" id="WP_211168583.1">
    <property type="nucleotide sequence ID" value="NZ_SNVV01000038.1"/>
</dbReference>
<gene>
    <name evidence="10" type="ORF">C7389_13814</name>
</gene>
<dbReference type="AlphaFoldDB" id="A0A4R6DI16"/>
<feature type="domain" description="ABC transporter" evidence="8">
    <location>
        <begin position="378"/>
        <end position="598"/>
    </location>
</feature>
<dbReference type="SUPFAM" id="SSF90123">
    <property type="entry name" value="ABC transporter transmembrane region"/>
    <property type="match status" value="1"/>
</dbReference>
<sequence>MAEAGDRGTPRPPRAPWRFLRLTAGYWNGPRRWPVRGAILLLVLLTLAQVALAIWISYWNRDLFDALENRSGGALWRLAGSFGLIFLLTVAVTALHLEVKRWLQLDWRRWLTELLVGQWMDHARHYRLQFAPGDHDNPDARIAEDVRIATESAVGLFHSLLYSVLILGSFVDILLAVSGSLQLPGSGVSIPSYMVLAAFLYAGAGALLGLVLGRPLVHSTNRLQSVEANLRYGLARAREHAESVVLMHGEAHERENAARLFADVGRGWNRQTLAYLGIVSFSTGYGTLLPVLPILIAAPQYIAGTMTLGLLMQAAQAFQRLSSALSWPIDNLGELARCRASVDRIVSLHEDMQAMARHDRGEECSEEVCLYHAAHADLDIRQLRLLAPTGQLLLEGLDLHVRRGERVLITGDPAVTIALFKAVAGLWPWGGGEIVLPRDQDMMFVPQRPYLPAGSLRALLAYPQDAARYDDAGLLRALECAGIAWLAPRLDDSDDWSHALPLRAQQRLGIARVFLQQPAWIFIEEATDAFELKEEQSTMEMLHHELPDATLLHICLHNGLEHFYDRRLDLQRHGDRRAHPRHEGAASTAAPGSAATLPEA</sequence>
<evidence type="ECO:0000256" key="4">
    <source>
        <dbReference type="ARBA" id="ARBA00022989"/>
    </source>
</evidence>
<dbReference type="GO" id="GO:0140359">
    <property type="term" value="F:ABC-type transporter activity"/>
    <property type="evidence" value="ECO:0007669"/>
    <property type="project" value="InterPro"/>
</dbReference>
<evidence type="ECO:0000256" key="2">
    <source>
        <dbReference type="ARBA" id="ARBA00022448"/>
    </source>
</evidence>
<dbReference type="Pfam" id="PF06472">
    <property type="entry name" value="ABC_membrane_2"/>
    <property type="match status" value="1"/>
</dbReference>
<keyword evidence="5 7" id="KW-0472">Membrane</keyword>
<evidence type="ECO:0000256" key="7">
    <source>
        <dbReference type="SAM" id="Phobius"/>
    </source>
</evidence>
<feature type="transmembrane region" description="Helical" evidence="7">
    <location>
        <begin position="78"/>
        <end position="99"/>
    </location>
</feature>
<keyword evidence="11" id="KW-1185">Reference proteome</keyword>
<evidence type="ECO:0000313" key="11">
    <source>
        <dbReference type="Proteomes" id="UP000295129"/>
    </source>
</evidence>
<keyword evidence="3 7" id="KW-0812">Transmembrane</keyword>
<accession>A0A4R6DI16</accession>
<keyword evidence="4 7" id="KW-1133">Transmembrane helix</keyword>
<feature type="compositionally biased region" description="Low complexity" evidence="6">
    <location>
        <begin position="585"/>
        <end position="600"/>
    </location>
</feature>
<feature type="region of interest" description="Disordered" evidence="6">
    <location>
        <begin position="574"/>
        <end position="600"/>
    </location>
</feature>
<feature type="transmembrane region" description="Helical" evidence="7">
    <location>
        <begin position="38"/>
        <end position="58"/>
    </location>
</feature>
<evidence type="ECO:0000256" key="1">
    <source>
        <dbReference type="ARBA" id="ARBA00004651"/>
    </source>
</evidence>
<evidence type="ECO:0000256" key="5">
    <source>
        <dbReference type="ARBA" id="ARBA00023136"/>
    </source>
</evidence>
<dbReference type="InterPro" id="IPR003439">
    <property type="entry name" value="ABC_transporter-like_ATP-bd"/>
</dbReference>
<dbReference type="GO" id="GO:0016887">
    <property type="term" value="F:ATP hydrolysis activity"/>
    <property type="evidence" value="ECO:0007669"/>
    <property type="project" value="InterPro"/>
</dbReference>
<dbReference type="InterPro" id="IPR027417">
    <property type="entry name" value="P-loop_NTPase"/>
</dbReference>
<dbReference type="PANTHER" id="PTHR11384:SF59">
    <property type="entry name" value="LYSOSOMAL COBALAMIN TRANSPORTER ABCD4"/>
    <property type="match status" value="1"/>
</dbReference>
<evidence type="ECO:0000256" key="6">
    <source>
        <dbReference type="SAM" id="MobiDB-lite"/>
    </source>
</evidence>
<keyword evidence="10" id="KW-0547">Nucleotide-binding</keyword>
<dbReference type="InterPro" id="IPR036640">
    <property type="entry name" value="ABC1_TM_sf"/>
</dbReference>
<dbReference type="PROSITE" id="PS50929">
    <property type="entry name" value="ABC_TM1F"/>
    <property type="match status" value="1"/>
</dbReference>